<dbReference type="AlphaFoldDB" id="A0A7S5DRH1"/>
<proteinExistence type="predicted"/>
<gene>
    <name evidence="2" type="ORF">pC5.8a_149</name>
</gene>
<evidence type="ECO:0000256" key="1">
    <source>
        <dbReference type="SAM" id="MobiDB-lite"/>
    </source>
</evidence>
<reference evidence="2" key="1">
    <citation type="submission" date="2018-12" db="EMBL/GenBank/DDBJ databases">
        <title>Three Rhizobium rhizogenes strains isolated from the same crown gall tumor carry diverse plasmids.</title>
        <authorList>
            <person name="Pulawska J."/>
            <person name="Kuzmanovic N."/>
        </authorList>
    </citation>
    <scope>NUCLEOTIDE SEQUENCE</scope>
    <source>
        <strain evidence="2">Colt5.8</strain>
        <plasmid evidence="2">pColt5.8a</plasmid>
    </source>
</reference>
<protein>
    <submittedName>
        <fullName evidence="2">Uncharacterized protein</fullName>
    </submittedName>
</protein>
<organism evidence="2">
    <name type="scientific">Rhizobium rhizogenes</name>
    <name type="common">Agrobacterium rhizogenes</name>
    <dbReference type="NCBI Taxonomy" id="359"/>
    <lineage>
        <taxon>Bacteria</taxon>
        <taxon>Pseudomonadati</taxon>
        <taxon>Pseudomonadota</taxon>
        <taxon>Alphaproteobacteria</taxon>
        <taxon>Hyphomicrobiales</taxon>
        <taxon>Rhizobiaceae</taxon>
        <taxon>Rhizobium/Agrobacterium group</taxon>
        <taxon>Rhizobium</taxon>
    </lineage>
</organism>
<feature type="region of interest" description="Disordered" evidence="1">
    <location>
        <begin position="14"/>
        <end position="36"/>
    </location>
</feature>
<accession>A0A7S5DRH1</accession>
<geneLocation type="plasmid" evidence="2">
    <name>pColt5.8a</name>
</geneLocation>
<evidence type="ECO:0000313" key="2">
    <source>
        <dbReference type="EMBL" id="QCL09641.1"/>
    </source>
</evidence>
<sequence>MTFNTFPVEKSQFMKRGGARQSACPQNSKLLPQSHSGGLKTSLTLKFRWTATSFLINT</sequence>
<feature type="compositionally biased region" description="Polar residues" evidence="1">
    <location>
        <begin position="23"/>
        <end position="36"/>
    </location>
</feature>
<name>A0A7S5DRH1_RHIRH</name>
<keyword evidence="2" id="KW-0614">Plasmid</keyword>
<dbReference type="EMBL" id="MK318971">
    <property type="protein sequence ID" value="QCL09641.1"/>
    <property type="molecule type" value="Genomic_DNA"/>
</dbReference>